<dbReference type="EMBL" id="PYDT01000009">
    <property type="protein sequence ID" value="THU49999.1"/>
    <property type="molecule type" value="Genomic_DNA"/>
</dbReference>
<evidence type="ECO:0000313" key="2">
    <source>
        <dbReference type="Proteomes" id="UP000317650"/>
    </source>
</evidence>
<keyword evidence="2" id="KW-1185">Reference proteome</keyword>
<reference evidence="1 2" key="1">
    <citation type="journal article" date="2019" name="Nat. Plants">
        <title>Genome sequencing of Musa balbisiana reveals subgenome evolution and function divergence in polyploid bananas.</title>
        <authorList>
            <person name="Yao X."/>
        </authorList>
    </citation>
    <scope>NUCLEOTIDE SEQUENCE [LARGE SCALE GENOMIC DNA]</scope>
    <source>
        <strain evidence="2">cv. DH-PKW</strain>
        <tissue evidence="1">Leaves</tissue>
    </source>
</reference>
<organism evidence="1 2">
    <name type="scientific">Musa balbisiana</name>
    <name type="common">Banana</name>
    <dbReference type="NCBI Taxonomy" id="52838"/>
    <lineage>
        <taxon>Eukaryota</taxon>
        <taxon>Viridiplantae</taxon>
        <taxon>Streptophyta</taxon>
        <taxon>Embryophyta</taxon>
        <taxon>Tracheophyta</taxon>
        <taxon>Spermatophyta</taxon>
        <taxon>Magnoliopsida</taxon>
        <taxon>Liliopsida</taxon>
        <taxon>Zingiberales</taxon>
        <taxon>Musaceae</taxon>
        <taxon>Musa</taxon>
    </lineage>
</organism>
<name>A0A4S8INZ3_MUSBA</name>
<sequence>MEILAGIWHGSGEEMELEWKSSAGSRTDGLARREDLDDFGRQVSISTIFGLLSKPLEALSRLAESLLLWNDDKFSLRQDSSNLSCVQRKHKGKLSKATITSIVLKR</sequence>
<accession>A0A4S8INZ3</accession>
<gene>
    <name evidence="1" type="ORF">C4D60_Mb06t15470</name>
</gene>
<dbReference type="Proteomes" id="UP000317650">
    <property type="component" value="Chromosome 6"/>
</dbReference>
<proteinExistence type="predicted"/>
<comment type="caution">
    <text evidence="1">The sequence shown here is derived from an EMBL/GenBank/DDBJ whole genome shotgun (WGS) entry which is preliminary data.</text>
</comment>
<protein>
    <submittedName>
        <fullName evidence="1">Uncharacterized protein</fullName>
    </submittedName>
</protein>
<evidence type="ECO:0000313" key="1">
    <source>
        <dbReference type="EMBL" id="THU49999.1"/>
    </source>
</evidence>
<dbReference type="AlphaFoldDB" id="A0A4S8INZ3"/>